<reference evidence="2" key="1">
    <citation type="journal article" date="2023" name="Nat. Plants">
        <title>Single-cell RNA sequencing provides a high-resolution roadmap for understanding the multicellular compartmentation of specialized metabolism.</title>
        <authorList>
            <person name="Sun S."/>
            <person name="Shen X."/>
            <person name="Li Y."/>
            <person name="Li Y."/>
            <person name="Wang S."/>
            <person name="Li R."/>
            <person name="Zhang H."/>
            <person name="Shen G."/>
            <person name="Guo B."/>
            <person name="Wei J."/>
            <person name="Xu J."/>
            <person name="St-Pierre B."/>
            <person name="Chen S."/>
            <person name="Sun C."/>
        </authorList>
    </citation>
    <scope>NUCLEOTIDE SEQUENCE [LARGE SCALE GENOMIC DNA]</scope>
</reference>
<dbReference type="EMBL" id="CM044707">
    <property type="protein sequence ID" value="KAI5652427.1"/>
    <property type="molecule type" value="Genomic_DNA"/>
</dbReference>
<accession>A0ACB9ZXI1</accession>
<evidence type="ECO:0000313" key="2">
    <source>
        <dbReference type="Proteomes" id="UP001060085"/>
    </source>
</evidence>
<proteinExistence type="predicted"/>
<dbReference type="Proteomes" id="UP001060085">
    <property type="component" value="Linkage Group LG07"/>
</dbReference>
<sequence>MHTQISANKGTLEFIPKIETFARSHRKRRNKVIYEVTNSSKEEYSSESECESPKMANPMTLKDYTKPKMEGFYPEIDCSIVTAVTFKIEPAYIQMVSSESENNEKNETRAKTMKREPRTKSTSIQQPSFRINTSNATQPIQNNGGLCSTFHLGDAIPTRILEISRGV</sequence>
<name>A0ACB9ZXI1_CATRO</name>
<protein>
    <submittedName>
        <fullName evidence="1">Uncharacterized protein</fullName>
    </submittedName>
</protein>
<organism evidence="1 2">
    <name type="scientific">Catharanthus roseus</name>
    <name type="common">Madagascar periwinkle</name>
    <name type="synonym">Vinca rosea</name>
    <dbReference type="NCBI Taxonomy" id="4058"/>
    <lineage>
        <taxon>Eukaryota</taxon>
        <taxon>Viridiplantae</taxon>
        <taxon>Streptophyta</taxon>
        <taxon>Embryophyta</taxon>
        <taxon>Tracheophyta</taxon>
        <taxon>Spermatophyta</taxon>
        <taxon>Magnoliopsida</taxon>
        <taxon>eudicotyledons</taxon>
        <taxon>Gunneridae</taxon>
        <taxon>Pentapetalae</taxon>
        <taxon>asterids</taxon>
        <taxon>lamiids</taxon>
        <taxon>Gentianales</taxon>
        <taxon>Apocynaceae</taxon>
        <taxon>Rauvolfioideae</taxon>
        <taxon>Vinceae</taxon>
        <taxon>Catharanthinae</taxon>
        <taxon>Catharanthus</taxon>
    </lineage>
</organism>
<keyword evidence="2" id="KW-1185">Reference proteome</keyword>
<evidence type="ECO:0000313" key="1">
    <source>
        <dbReference type="EMBL" id="KAI5652427.1"/>
    </source>
</evidence>
<gene>
    <name evidence="1" type="ORF">M9H77_29614</name>
</gene>
<comment type="caution">
    <text evidence="1">The sequence shown here is derived from an EMBL/GenBank/DDBJ whole genome shotgun (WGS) entry which is preliminary data.</text>
</comment>